<dbReference type="SUPFAM" id="SSF50729">
    <property type="entry name" value="PH domain-like"/>
    <property type="match status" value="1"/>
</dbReference>
<dbReference type="CDD" id="cd13362">
    <property type="entry name" value="PH_PLC_gamma"/>
    <property type="match status" value="1"/>
</dbReference>
<name>A0A3B5L8J3_9TELE</name>
<keyword evidence="5" id="KW-1185">Reference proteome</keyword>
<dbReference type="GO" id="GO:0016042">
    <property type="term" value="P:lipid catabolic process"/>
    <property type="evidence" value="ECO:0007669"/>
    <property type="project" value="UniProtKB-KW"/>
</dbReference>
<feature type="domain" description="PH" evidence="3">
    <location>
        <begin position="29"/>
        <end position="140"/>
    </location>
</feature>
<evidence type="ECO:0000259" key="2">
    <source>
        <dbReference type="SMART" id="SM00148"/>
    </source>
</evidence>
<dbReference type="GeneTree" id="ENSGT00940000157517"/>
<dbReference type="PROSITE" id="PS50007">
    <property type="entry name" value="PIPLC_X_DOMAIN"/>
    <property type="match status" value="1"/>
</dbReference>
<dbReference type="SMART" id="SM00148">
    <property type="entry name" value="PLCXc"/>
    <property type="match status" value="1"/>
</dbReference>
<dbReference type="EC" id="3.1.4.11" evidence="1"/>
<dbReference type="GO" id="GO:0032587">
    <property type="term" value="C:ruffle membrane"/>
    <property type="evidence" value="ECO:0007669"/>
    <property type="project" value="TreeGrafter"/>
</dbReference>
<accession>A0A3B5L8J3</accession>
<dbReference type="PANTHER" id="PTHR10336">
    <property type="entry name" value="PHOSPHOINOSITIDE-SPECIFIC PHOSPHOLIPASE C FAMILY PROTEIN"/>
    <property type="match status" value="1"/>
</dbReference>
<dbReference type="Gene3D" id="3.20.20.190">
    <property type="entry name" value="Phosphatidylinositol (PI) phosphodiesterase"/>
    <property type="match status" value="1"/>
</dbReference>
<organism evidence="4 5">
    <name type="scientific">Xiphophorus couchianus</name>
    <name type="common">Monterrey platyfish</name>
    <dbReference type="NCBI Taxonomy" id="32473"/>
    <lineage>
        <taxon>Eukaryota</taxon>
        <taxon>Metazoa</taxon>
        <taxon>Chordata</taxon>
        <taxon>Craniata</taxon>
        <taxon>Vertebrata</taxon>
        <taxon>Euteleostomi</taxon>
        <taxon>Actinopterygii</taxon>
        <taxon>Neopterygii</taxon>
        <taxon>Teleostei</taxon>
        <taxon>Neoteleostei</taxon>
        <taxon>Acanthomorphata</taxon>
        <taxon>Ovalentaria</taxon>
        <taxon>Atherinomorphae</taxon>
        <taxon>Cyprinodontiformes</taxon>
        <taxon>Poeciliidae</taxon>
        <taxon>Poeciliinae</taxon>
        <taxon>Xiphophorus</taxon>
    </lineage>
</organism>
<dbReference type="FunFam" id="3.20.20.190:FF:000012">
    <property type="entry name" value="1-phosphatidylinositol 4,5-bisphosphate phosphodiesterase gamma"/>
    <property type="match status" value="1"/>
</dbReference>
<sequence length="441" mass="50733">VTRNVTPSMARSGPQGEMTEYRKIVIKRDLEMGVVMTVFRQKAERLTVQVIMETRQVAWTRTADKTDGVLDLSEIREVRPGRNSKDFERFKDGKDKHNDNTCFTIFYGSQFVLNTLSLGADSVDEAQKWLTGLELLREETLAAPTPVLIESWLRKQMYSVNQTKKNSLSVKELKALLPLLNYKVPCSRTLKDKLQEPWANDLNQVRELMTIFIDDTMRKTNDPEFTVSEVFLFSKENSIWDEKFSEINNLDMNNPLSHYWISSSHNTYLTGDQLLSESSTEAYVRCLRWGCRCVELDCWEGPGEPIIYHGWTRTTKIKFEDVVKAINDHAFIASDFPLILSIEEHCPIEQQRQMARIFKDVFGDKLLAEPVEQLAEQLPSPTQLRGKIILKVGGGASRLSWERGHEPWTERYQENLLSLPLSLLEKPINILMRAIVKITAA</sequence>
<dbReference type="Pfam" id="PF23583">
    <property type="entry name" value="EF_HAND_2_PLCG"/>
    <property type="match status" value="1"/>
</dbReference>
<dbReference type="PRINTS" id="PR00390">
    <property type="entry name" value="PHPHLIPASEC"/>
</dbReference>
<dbReference type="GO" id="GO:0051209">
    <property type="term" value="P:release of sequestered calcium ion into cytosol"/>
    <property type="evidence" value="ECO:0007669"/>
    <property type="project" value="TreeGrafter"/>
</dbReference>
<dbReference type="AlphaFoldDB" id="A0A3B5L8J3"/>
<dbReference type="GO" id="GO:0046488">
    <property type="term" value="P:phosphatidylinositol metabolic process"/>
    <property type="evidence" value="ECO:0007669"/>
    <property type="project" value="TreeGrafter"/>
</dbReference>
<keyword evidence="1" id="KW-0443">Lipid metabolism</keyword>
<dbReference type="InterPro" id="IPR057061">
    <property type="entry name" value="PLCG_EF-hand_2"/>
</dbReference>
<reference evidence="4" key="1">
    <citation type="submission" date="2025-08" db="UniProtKB">
        <authorList>
            <consortium name="Ensembl"/>
        </authorList>
    </citation>
    <scope>IDENTIFICATION</scope>
</reference>
<dbReference type="PANTHER" id="PTHR10336:SF25">
    <property type="entry name" value="1-PHOSPHATIDYLINOSITOL 4,5-BISPHOSPHATE PHOSPHODIESTERASE GAMMA-2"/>
    <property type="match status" value="1"/>
</dbReference>
<comment type="catalytic activity">
    <reaction evidence="1">
        <text>a 1,2-diacyl-sn-glycero-3-phospho-(1D-myo-inositol-4,5-bisphosphate) + H2O = 1D-myo-inositol 1,4,5-trisphosphate + a 1,2-diacyl-sn-glycerol + H(+)</text>
        <dbReference type="Rhea" id="RHEA:33179"/>
        <dbReference type="ChEBI" id="CHEBI:15377"/>
        <dbReference type="ChEBI" id="CHEBI:15378"/>
        <dbReference type="ChEBI" id="CHEBI:17815"/>
        <dbReference type="ChEBI" id="CHEBI:58456"/>
        <dbReference type="ChEBI" id="CHEBI:203600"/>
        <dbReference type="EC" id="3.1.4.11"/>
    </reaction>
</comment>
<dbReference type="SMART" id="SM00233">
    <property type="entry name" value="PH"/>
    <property type="match status" value="1"/>
</dbReference>
<dbReference type="GO" id="GO:0048015">
    <property type="term" value="P:phosphatidylinositol-mediated signaling"/>
    <property type="evidence" value="ECO:0007669"/>
    <property type="project" value="TreeGrafter"/>
</dbReference>
<evidence type="ECO:0000259" key="3">
    <source>
        <dbReference type="SMART" id="SM00233"/>
    </source>
</evidence>
<protein>
    <recommendedName>
        <fullName evidence="1">Phosphoinositide phospholipase C</fullName>
        <ecNumber evidence="1">3.1.4.11</ecNumber>
    </recommendedName>
</protein>
<reference evidence="4" key="2">
    <citation type="submission" date="2025-09" db="UniProtKB">
        <authorList>
            <consortium name="Ensembl"/>
        </authorList>
    </citation>
    <scope>IDENTIFICATION</scope>
</reference>
<dbReference type="Proteomes" id="UP000261380">
    <property type="component" value="Unplaced"/>
</dbReference>
<dbReference type="Gene3D" id="2.30.29.30">
    <property type="entry name" value="Pleckstrin-homology domain (PH domain)/Phosphotyrosine-binding domain (PTB)"/>
    <property type="match status" value="1"/>
</dbReference>
<dbReference type="FunFam" id="2.30.29.30:FF:000168">
    <property type="entry name" value="1-phosphatidylinositol 4,5-bisphosphate phosphodiesterase gamma"/>
    <property type="match status" value="1"/>
</dbReference>
<dbReference type="InterPro" id="IPR000909">
    <property type="entry name" value="PLipase_C_PInositol-sp_X_dom"/>
</dbReference>
<dbReference type="Ensembl" id="ENSXCOT00000007234.1">
    <property type="protein sequence ID" value="ENSXCOP00000007142.1"/>
    <property type="gene ID" value="ENSXCOG00000005515.1"/>
</dbReference>
<dbReference type="InterPro" id="IPR017946">
    <property type="entry name" value="PLC-like_Pdiesterase_TIM-brl"/>
</dbReference>
<proteinExistence type="predicted"/>
<dbReference type="InterPro" id="IPR001849">
    <property type="entry name" value="PH_domain"/>
</dbReference>
<dbReference type="InterPro" id="IPR001192">
    <property type="entry name" value="PI-PLC_fam"/>
</dbReference>
<dbReference type="SUPFAM" id="SSF51695">
    <property type="entry name" value="PLC-like phosphodiesterases"/>
    <property type="match status" value="1"/>
</dbReference>
<evidence type="ECO:0000313" key="4">
    <source>
        <dbReference type="Ensembl" id="ENSXCOP00000007142.1"/>
    </source>
</evidence>
<evidence type="ECO:0000313" key="5">
    <source>
        <dbReference type="Proteomes" id="UP000261380"/>
    </source>
</evidence>
<dbReference type="GO" id="GO:0010634">
    <property type="term" value="P:positive regulation of epithelial cell migration"/>
    <property type="evidence" value="ECO:0007669"/>
    <property type="project" value="TreeGrafter"/>
</dbReference>
<keyword evidence="1" id="KW-0442">Lipid degradation</keyword>
<keyword evidence="1" id="KW-0378">Hydrolase</keyword>
<feature type="domain" description="Phosphatidylinositol-specific phospholipase C X" evidence="2">
    <location>
        <begin position="250"/>
        <end position="393"/>
    </location>
</feature>
<evidence type="ECO:0000256" key="1">
    <source>
        <dbReference type="RuleBase" id="RU361133"/>
    </source>
</evidence>
<dbReference type="GO" id="GO:0004435">
    <property type="term" value="F:phosphatidylinositol-4,5-bisphosphate phospholipase C activity"/>
    <property type="evidence" value="ECO:0007669"/>
    <property type="project" value="UniProtKB-EC"/>
</dbReference>
<dbReference type="Pfam" id="PF00388">
    <property type="entry name" value="PI-PLC-X"/>
    <property type="match status" value="1"/>
</dbReference>
<dbReference type="InterPro" id="IPR011993">
    <property type="entry name" value="PH-like_dom_sf"/>
</dbReference>